<dbReference type="InterPro" id="IPR050318">
    <property type="entry name" value="DENR/SUI1_TIF"/>
</dbReference>
<dbReference type="GO" id="GO:0003729">
    <property type="term" value="F:mRNA binding"/>
    <property type="evidence" value="ECO:0007669"/>
    <property type="project" value="TreeGrafter"/>
</dbReference>
<dbReference type="PANTHER" id="PTHR12789:SF0">
    <property type="entry name" value="DENSITY-REGULATED PROTEIN"/>
    <property type="match status" value="1"/>
</dbReference>
<evidence type="ECO:0000256" key="2">
    <source>
        <dbReference type="ARBA" id="ARBA00022845"/>
    </source>
</evidence>
<evidence type="ECO:0000256" key="3">
    <source>
        <dbReference type="ARBA" id="ARBA00022917"/>
    </source>
</evidence>
<evidence type="ECO:0000313" key="6">
    <source>
        <dbReference type="Proteomes" id="UP000295830"/>
    </source>
</evidence>
<dbReference type="FunFam" id="3.30.780.10:FF:000002">
    <property type="entry name" value="Stress response translation initiation inhibitor"/>
    <property type="match status" value="1"/>
</dbReference>
<dbReference type="Pfam" id="PF01253">
    <property type="entry name" value="SUI1"/>
    <property type="match status" value="1"/>
</dbReference>
<keyword evidence="5" id="KW-0396">Initiation factor</keyword>
<dbReference type="Proteomes" id="UP000295830">
    <property type="component" value="Unassembled WGS sequence"/>
</dbReference>
<keyword evidence="3" id="KW-0648">Protein biosynthesis</keyword>
<gene>
    <name evidence="5" type="ORF">DES49_0833</name>
</gene>
<dbReference type="CDD" id="cd11567">
    <property type="entry name" value="YciH_like"/>
    <property type="match status" value="1"/>
</dbReference>
<comment type="caution">
    <text evidence="5">The sequence shown here is derived from an EMBL/GenBank/DDBJ whole genome shotgun (WGS) entry which is preliminary data.</text>
</comment>
<dbReference type="PIRSF" id="PIRSF037511">
    <property type="entry name" value="Transl_init_SUI1_pro"/>
    <property type="match status" value="1"/>
</dbReference>
<dbReference type="OrthoDB" id="9792915at2"/>
<dbReference type="InterPro" id="IPR005872">
    <property type="entry name" value="SUI1_arc_bac"/>
</dbReference>
<dbReference type="InterPro" id="IPR001950">
    <property type="entry name" value="SUI1"/>
</dbReference>
<protein>
    <submittedName>
        <fullName evidence="5">Translation initiation factor 1 (eIF-1/SUI1)</fullName>
    </submittedName>
</protein>
<dbReference type="PANTHER" id="PTHR12789">
    <property type="entry name" value="DENSITY-REGULATED PROTEIN HOMOLOG"/>
    <property type="match status" value="1"/>
</dbReference>
<dbReference type="EMBL" id="SOAX01000002">
    <property type="protein sequence ID" value="TDT43027.1"/>
    <property type="molecule type" value="Genomic_DNA"/>
</dbReference>
<keyword evidence="2" id="KW-0810">Translation regulation</keyword>
<feature type="domain" description="SUI1" evidence="4">
    <location>
        <begin position="49"/>
        <end position="112"/>
    </location>
</feature>
<dbReference type="GO" id="GO:0003743">
    <property type="term" value="F:translation initiation factor activity"/>
    <property type="evidence" value="ECO:0007669"/>
    <property type="project" value="UniProtKB-KW"/>
</dbReference>
<dbReference type="GO" id="GO:0001731">
    <property type="term" value="P:formation of translation preinitiation complex"/>
    <property type="evidence" value="ECO:0007669"/>
    <property type="project" value="TreeGrafter"/>
</dbReference>
<name>A0A4R7JZG5_9GAMM</name>
<organism evidence="5 6">
    <name type="scientific">Halospina denitrificans</name>
    <dbReference type="NCBI Taxonomy" id="332522"/>
    <lineage>
        <taxon>Bacteria</taxon>
        <taxon>Pseudomonadati</taxon>
        <taxon>Pseudomonadota</taxon>
        <taxon>Gammaproteobacteria</taxon>
        <taxon>Halospina</taxon>
    </lineage>
</organism>
<comment type="similarity">
    <text evidence="1">Belongs to the SUI1 family.</text>
</comment>
<accession>A0A4R7JZG5</accession>
<dbReference type="NCBIfam" id="TIGR01158">
    <property type="entry name" value="SUI1_rel"/>
    <property type="match status" value="1"/>
</dbReference>
<keyword evidence="6" id="KW-1185">Reference proteome</keyword>
<dbReference type="Gene3D" id="3.30.780.10">
    <property type="entry name" value="SUI1-like domain"/>
    <property type="match status" value="1"/>
</dbReference>
<reference evidence="5 6" key="1">
    <citation type="submission" date="2019-03" db="EMBL/GenBank/DDBJ databases">
        <title>Genomic Encyclopedia of Type Strains, Phase IV (KMG-IV): sequencing the most valuable type-strain genomes for metagenomic binning, comparative biology and taxonomic classification.</title>
        <authorList>
            <person name="Goeker M."/>
        </authorList>
    </citation>
    <scope>NUCLEOTIDE SEQUENCE [LARGE SCALE GENOMIC DNA]</scope>
    <source>
        <strain evidence="5 6">DSM 15505</strain>
    </source>
</reference>
<dbReference type="RefSeq" id="WP_133735127.1">
    <property type="nucleotide sequence ID" value="NZ_SOAX01000002.1"/>
</dbReference>
<dbReference type="NCBIfam" id="NF005297">
    <property type="entry name" value="PRK06824.1"/>
    <property type="match status" value="1"/>
</dbReference>
<evidence type="ECO:0000259" key="4">
    <source>
        <dbReference type="PROSITE" id="PS50296"/>
    </source>
</evidence>
<sequence length="120" mass="12957">MSKKNSGGLVYSTETGGRTCPECRQPLDQCQCNTEQRSTSSDGIVRLHRETKGRKGKGVTLVKGLDLPEKDLKALAKTLKAKCGTGGTIKEGVIEIQGDHRDTLQTELEKQGWTVKKAGG</sequence>
<evidence type="ECO:0000256" key="1">
    <source>
        <dbReference type="ARBA" id="ARBA00005422"/>
    </source>
</evidence>
<dbReference type="InterPro" id="IPR036877">
    <property type="entry name" value="SUI1_dom_sf"/>
</dbReference>
<proteinExistence type="inferred from homology"/>
<dbReference type="PROSITE" id="PS50296">
    <property type="entry name" value="SUI1"/>
    <property type="match status" value="1"/>
</dbReference>
<dbReference type="GO" id="GO:0006417">
    <property type="term" value="P:regulation of translation"/>
    <property type="evidence" value="ECO:0007669"/>
    <property type="project" value="UniProtKB-KW"/>
</dbReference>
<evidence type="ECO:0000313" key="5">
    <source>
        <dbReference type="EMBL" id="TDT43027.1"/>
    </source>
</evidence>
<dbReference type="AlphaFoldDB" id="A0A4R7JZG5"/>
<dbReference type="GO" id="GO:0002188">
    <property type="term" value="P:translation reinitiation"/>
    <property type="evidence" value="ECO:0007669"/>
    <property type="project" value="TreeGrafter"/>
</dbReference>
<dbReference type="SUPFAM" id="SSF55159">
    <property type="entry name" value="eIF1-like"/>
    <property type="match status" value="1"/>
</dbReference>